<reference evidence="1 2" key="1">
    <citation type="journal article" date="2016" name="Mol. Biol. Evol.">
        <title>Comparative Genomics of Early-Diverging Mushroom-Forming Fungi Provides Insights into the Origins of Lignocellulose Decay Capabilities.</title>
        <authorList>
            <person name="Nagy L.G."/>
            <person name="Riley R."/>
            <person name="Tritt A."/>
            <person name="Adam C."/>
            <person name="Daum C."/>
            <person name="Floudas D."/>
            <person name="Sun H."/>
            <person name="Yadav J.S."/>
            <person name="Pangilinan J."/>
            <person name="Larsson K.H."/>
            <person name="Matsuura K."/>
            <person name="Barry K."/>
            <person name="Labutti K."/>
            <person name="Kuo R."/>
            <person name="Ohm R.A."/>
            <person name="Bhattacharya S.S."/>
            <person name="Shirouzu T."/>
            <person name="Yoshinaga Y."/>
            <person name="Martin F.M."/>
            <person name="Grigoriev I.V."/>
            <person name="Hibbett D.S."/>
        </authorList>
    </citation>
    <scope>NUCLEOTIDE SEQUENCE [LARGE SCALE GENOMIC DNA]</scope>
    <source>
        <strain evidence="1 2">L-15889</strain>
    </source>
</reference>
<sequence length="97" mass="10467">MPRWSLGIINVMPGARCTEDSPRIVPSFRLAGVLMITSHTYSSRCLREMTTALGGTSARALHGPLHPAFLSSLFFQVDDDQYCFPAAALAPLSASVN</sequence>
<dbReference type="EMBL" id="KV429187">
    <property type="protein sequence ID" value="KZT63419.1"/>
    <property type="molecule type" value="Genomic_DNA"/>
</dbReference>
<dbReference type="AlphaFoldDB" id="A0A165KPP9"/>
<evidence type="ECO:0000313" key="2">
    <source>
        <dbReference type="Proteomes" id="UP000076727"/>
    </source>
</evidence>
<evidence type="ECO:0000313" key="1">
    <source>
        <dbReference type="EMBL" id="KZT63419.1"/>
    </source>
</evidence>
<accession>A0A165KPP9</accession>
<name>A0A165KPP9_9APHY</name>
<protein>
    <submittedName>
        <fullName evidence="1">Uncharacterized protein</fullName>
    </submittedName>
</protein>
<proteinExistence type="predicted"/>
<keyword evidence="2" id="KW-1185">Reference proteome</keyword>
<dbReference type="Proteomes" id="UP000076727">
    <property type="component" value="Unassembled WGS sequence"/>
</dbReference>
<gene>
    <name evidence="1" type="ORF">DAEQUDRAFT_134037</name>
</gene>
<organism evidence="1 2">
    <name type="scientific">Daedalea quercina L-15889</name>
    <dbReference type="NCBI Taxonomy" id="1314783"/>
    <lineage>
        <taxon>Eukaryota</taxon>
        <taxon>Fungi</taxon>
        <taxon>Dikarya</taxon>
        <taxon>Basidiomycota</taxon>
        <taxon>Agaricomycotina</taxon>
        <taxon>Agaricomycetes</taxon>
        <taxon>Polyporales</taxon>
        <taxon>Fomitopsis</taxon>
    </lineage>
</organism>